<keyword evidence="8" id="KW-1185">Reference proteome</keyword>
<evidence type="ECO:0000256" key="1">
    <source>
        <dbReference type="ARBA" id="ARBA00022485"/>
    </source>
</evidence>
<evidence type="ECO:0008006" key="9">
    <source>
        <dbReference type="Google" id="ProtNLM"/>
    </source>
</evidence>
<feature type="chain" id="PRO_5045359940" description="FAD dependent oxidoreductase" evidence="6">
    <location>
        <begin position="22"/>
        <end position="549"/>
    </location>
</feature>
<feature type="signal peptide" evidence="6">
    <location>
        <begin position="1"/>
        <end position="21"/>
    </location>
</feature>
<reference evidence="8" key="1">
    <citation type="journal article" date="2019" name="Int. J. Syst. Evol. Microbiol.">
        <title>The Global Catalogue of Microorganisms (GCM) 10K type strain sequencing project: providing services to taxonomists for standard genome sequencing and annotation.</title>
        <authorList>
            <consortium name="The Broad Institute Genomics Platform"/>
            <consortium name="The Broad Institute Genome Sequencing Center for Infectious Disease"/>
            <person name="Wu L."/>
            <person name="Ma J."/>
        </authorList>
    </citation>
    <scope>NUCLEOTIDE SEQUENCE [LARGE SCALE GENOMIC DNA]</scope>
    <source>
        <strain evidence="8">JCM 18053</strain>
    </source>
</reference>
<dbReference type="SUPFAM" id="SSF51905">
    <property type="entry name" value="FAD/NAD(P)-binding domain"/>
    <property type="match status" value="1"/>
</dbReference>
<dbReference type="RefSeq" id="WP_345737159.1">
    <property type="nucleotide sequence ID" value="NZ_BAABIA010000005.1"/>
</dbReference>
<dbReference type="InterPro" id="IPR039650">
    <property type="entry name" value="HdrA-like"/>
</dbReference>
<dbReference type="Pfam" id="PF12831">
    <property type="entry name" value="FAD_oxidored"/>
    <property type="match status" value="1"/>
</dbReference>
<keyword evidence="5" id="KW-0411">Iron-sulfur</keyword>
<accession>A0ABP9PB74</accession>
<keyword evidence="3" id="KW-0560">Oxidoreductase</keyword>
<evidence type="ECO:0000256" key="4">
    <source>
        <dbReference type="ARBA" id="ARBA00023004"/>
    </source>
</evidence>
<proteinExistence type="predicted"/>
<gene>
    <name evidence="7" type="ORF">GCM10023213_29770</name>
</gene>
<evidence type="ECO:0000313" key="8">
    <source>
        <dbReference type="Proteomes" id="UP001499852"/>
    </source>
</evidence>
<protein>
    <recommendedName>
        <fullName evidence="9">FAD dependent oxidoreductase</fullName>
    </recommendedName>
</protein>
<keyword evidence="6" id="KW-0732">Signal</keyword>
<evidence type="ECO:0000256" key="2">
    <source>
        <dbReference type="ARBA" id="ARBA00022723"/>
    </source>
</evidence>
<evidence type="ECO:0000256" key="6">
    <source>
        <dbReference type="SAM" id="SignalP"/>
    </source>
</evidence>
<evidence type="ECO:0000256" key="3">
    <source>
        <dbReference type="ARBA" id="ARBA00023002"/>
    </source>
</evidence>
<keyword evidence="2" id="KW-0479">Metal-binding</keyword>
<evidence type="ECO:0000313" key="7">
    <source>
        <dbReference type="EMBL" id="GAA5142935.1"/>
    </source>
</evidence>
<sequence>MIQRHLLLVLITLATALSAQGDPKEHVADIVVYGDSPSAITAAIEVADSGRKVLLVSPVQHLGGIIAEGLGSQDVDKRAGNGQPVGGLAKEFFIRVGRAYDPKATEPKYRFRSSIAEKAIDEWLAEKKVPVLRRKRLSEEPGAVVKKDGRITSFLCEDGTRISGRVFIDGTVEGDLMAFSGVSYTWGREGNAKYGETVGGVIHPTLEQQFQVKVDPYKTPGDPSSGTIVGVQNEAVGEHGTPDKSAMGFCFRLPLTKDDSNKIAITAPEGYQSSDYEIYRRFLAAGGVNDWLDGPGSPSPDPKRRLVDLGSWHELSANFYGRNHGYPNGSYSERKAIYDEHRRYTQGLIYFLSTDASVPEKIRQEWSQWGLCADEFTDNGGWPRMLYLRSSRRMISEYVITEADVLARPKEKATGGSLQPAPPVDDPIGIGWWFVDLHAARCVIKDGHVYNEGAFINYTNYAPFGIPYRAIVPKRSECSNLLVPSALSASYAGYGAVRLEWTFMVLGQSAGAAAALALEKDCPVQDVPYVELREKLLSRGQKILPPPIE</sequence>
<dbReference type="Proteomes" id="UP001499852">
    <property type="component" value="Unassembled WGS sequence"/>
</dbReference>
<evidence type="ECO:0000256" key="5">
    <source>
        <dbReference type="ARBA" id="ARBA00023014"/>
    </source>
</evidence>
<dbReference type="InterPro" id="IPR036188">
    <property type="entry name" value="FAD/NAD-bd_sf"/>
</dbReference>
<dbReference type="PANTHER" id="PTHR43498">
    <property type="entry name" value="FERREDOXIN:COB-COM HETERODISULFIDE REDUCTASE SUBUNIT A"/>
    <property type="match status" value="1"/>
</dbReference>
<dbReference type="EMBL" id="BAABIA010000005">
    <property type="protein sequence ID" value="GAA5142935.1"/>
    <property type="molecule type" value="Genomic_DNA"/>
</dbReference>
<dbReference type="PANTHER" id="PTHR43498:SF1">
    <property type="entry name" value="COB--COM HETERODISULFIDE REDUCTASE IRON-SULFUR SUBUNIT A"/>
    <property type="match status" value="1"/>
</dbReference>
<comment type="caution">
    <text evidence="7">The sequence shown here is derived from an EMBL/GenBank/DDBJ whole genome shotgun (WGS) entry which is preliminary data.</text>
</comment>
<keyword evidence="1" id="KW-0004">4Fe-4S</keyword>
<organism evidence="7 8">
    <name type="scientific">Prosthecobacter algae</name>
    <dbReference type="NCBI Taxonomy" id="1144682"/>
    <lineage>
        <taxon>Bacteria</taxon>
        <taxon>Pseudomonadati</taxon>
        <taxon>Verrucomicrobiota</taxon>
        <taxon>Verrucomicrobiia</taxon>
        <taxon>Verrucomicrobiales</taxon>
        <taxon>Verrucomicrobiaceae</taxon>
        <taxon>Prosthecobacter</taxon>
    </lineage>
</organism>
<name>A0ABP9PB74_9BACT</name>
<keyword evidence="4" id="KW-0408">Iron</keyword>